<evidence type="ECO:0000256" key="1">
    <source>
        <dbReference type="ARBA" id="ARBA00004123"/>
    </source>
</evidence>
<evidence type="ECO:0000256" key="5">
    <source>
        <dbReference type="ARBA" id="ARBA00023054"/>
    </source>
</evidence>
<name>T1IIE0_STRMM</name>
<comment type="subcellular location">
    <subcellularLocation>
        <location evidence="1">Nucleus</location>
    </subcellularLocation>
</comment>
<dbReference type="Pfam" id="PF11594">
    <property type="entry name" value="Med28"/>
    <property type="match status" value="1"/>
</dbReference>
<evidence type="ECO:0000256" key="4">
    <source>
        <dbReference type="ARBA" id="ARBA00023015"/>
    </source>
</evidence>
<dbReference type="PANTHER" id="PTHR13512:SF2">
    <property type="entry name" value="MEDIATOR OF RNA POLYMERASE II TRANSCRIPTION SUBUNIT 28"/>
    <property type="match status" value="1"/>
</dbReference>
<evidence type="ECO:0000313" key="13">
    <source>
        <dbReference type="Proteomes" id="UP000014500"/>
    </source>
</evidence>
<evidence type="ECO:0000313" key="12">
    <source>
        <dbReference type="EnsemblMetazoa" id="SMAR000636-PA"/>
    </source>
</evidence>
<evidence type="ECO:0000256" key="2">
    <source>
        <dbReference type="ARBA" id="ARBA00005571"/>
    </source>
</evidence>
<dbReference type="InterPro" id="IPR021640">
    <property type="entry name" value="Mediator_Med28"/>
</dbReference>
<dbReference type="Proteomes" id="UP000014500">
    <property type="component" value="Unassembled WGS sequence"/>
</dbReference>
<dbReference type="GO" id="GO:0016592">
    <property type="term" value="C:mediator complex"/>
    <property type="evidence" value="ECO:0007669"/>
    <property type="project" value="TreeGrafter"/>
</dbReference>
<organism evidence="12 13">
    <name type="scientific">Strigamia maritima</name>
    <name type="common">European centipede</name>
    <name type="synonym">Geophilus maritimus</name>
    <dbReference type="NCBI Taxonomy" id="126957"/>
    <lineage>
        <taxon>Eukaryota</taxon>
        <taxon>Metazoa</taxon>
        <taxon>Ecdysozoa</taxon>
        <taxon>Arthropoda</taxon>
        <taxon>Myriapoda</taxon>
        <taxon>Chilopoda</taxon>
        <taxon>Pleurostigmophora</taxon>
        <taxon>Geophilomorpha</taxon>
        <taxon>Linotaeniidae</taxon>
        <taxon>Strigamia</taxon>
    </lineage>
</organism>
<sequence>MARHMECFFLQKRLLLSAQKPEQILREDINELKLELTRKEQLIQKHYEKIQYWQGLLSDLQGPGRPPQPPPPLTAQLSGPPQPPMVQQQVPNMSTQVMRSAMPSMQPPQMYGHQPPPGNPHMVPSQMGQQNPTGMMQSPLAYLEKTTSNIGMNDLRRQ</sequence>
<dbReference type="PhylomeDB" id="T1IIE0"/>
<dbReference type="STRING" id="126957.T1IIE0"/>
<feature type="compositionally biased region" description="Pro residues" evidence="11">
    <location>
        <begin position="64"/>
        <end position="73"/>
    </location>
</feature>
<evidence type="ECO:0000256" key="6">
    <source>
        <dbReference type="ARBA" id="ARBA00023159"/>
    </source>
</evidence>
<protein>
    <recommendedName>
        <fullName evidence="3">Mediator of RNA polymerase II transcription subunit 28</fullName>
    </recommendedName>
    <alternativeName>
        <fullName evidence="9">Mediator complex subunit 28</fullName>
    </alternativeName>
</protein>
<keyword evidence="4" id="KW-0805">Transcription regulation</keyword>
<feature type="coiled-coil region" evidence="10">
    <location>
        <begin position="22"/>
        <end position="49"/>
    </location>
</feature>
<keyword evidence="5 10" id="KW-0175">Coiled coil</keyword>
<accession>T1IIE0</accession>
<comment type="similarity">
    <text evidence="2">Belongs to the Mediator complex subunit 28 family.</text>
</comment>
<proteinExistence type="inferred from homology"/>
<reference evidence="13" key="1">
    <citation type="submission" date="2011-05" db="EMBL/GenBank/DDBJ databases">
        <authorList>
            <person name="Richards S.R."/>
            <person name="Qu J."/>
            <person name="Jiang H."/>
            <person name="Jhangiani S.N."/>
            <person name="Agravi P."/>
            <person name="Goodspeed R."/>
            <person name="Gross S."/>
            <person name="Mandapat C."/>
            <person name="Jackson L."/>
            <person name="Mathew T."/>
            <person name="Pu L."/>
            <person name="Thornton R."/>
            <person name="Saada N."/>
            <person name="Wilczek-Boney K.B."/>
            <person name="Lee S."/>
            <person name="Kovar C."/>
            <person name="Wu Y."/>
            <person name="Scherer S.E."/>
            <person name="Worley K.C."/>
            <person name="Muzny D.M."/>
            <person name="Gibbs R."/>
        </authorList>
    </citation>
    <scope>NUCLEOTIDE SEQUENCE</scope>
    <source>
        <strain evidence="13">Brora</strain>
    </source>
</reference>
<evidence type="ECO:0000256" key="9">
    <source>
        <dbReference type="ARBA" id="ARBA00031964"/>
    </source>
</evidence>
<keyword evidence="7" id="KW-0804">Transcription</keyword>
<evidence type="ECO:0000256" key="3">
    <source>
        <dbReference type="ARBA" id="ARBA00019683"/>
    </source>
</evidence>
<dbReference type="PANTHER" id="PTHR13512">
    <property type="entry name" value="MEDIATOR COMPLEX SUBUNIT 28"/>
    <property type="match status" value="1"/>
</dbReference>
<feature type="region of interest" description="Disordered" evidence="11">
    <location>
        <begin position="103"/>
        <end position="158"/>
    </location>
</feature>
<evidence type="ECO:0000256" key="10">
    <source>
        <dbReference type="SAM" id="Coils"/>
    </source>
</evidence>
<evidence type="ECO:0000256" key="11">
    <source>
        <dbReference type="SAM" id="MobiDB-lite"/>
    </source>
</evidence>
<feature type="compositionally biased region" description="Polar residues" evidence="11">
    <location>
        <begin position="126"/>
        <end position="136"/>
    </location>
</feature>
<dbReference type="eggNOG" id="ENOG502QSN9">
    <property type="taxonomic scope" value="Eukaryota"/>
</dbReference>
<evidence type="ECO:0000256" key="8">
    <source>
        <dbReference type="ARBA" id="ARBA00023242"/>
    </source>
</evidence>
<feature type="region of interest" description="Disordered" evidence="11">
    <location>
        <begin position="58"/>
        <end position="88"/>
    </location>
</feature>
<keyword evidence="13" id="KW-1185">Reference proteome</keyword>
<dbReference type="HOGENOM" id="CLU_088358_0_0_1"/>
<keyword evidence="6" id="KW-0010">Activator</keyword>
<evidence type="ECO:0000256" key="7">
    <source>
        <dbReference type="ARBA" id="ARBA00023163"/>
    </source>
</evidence>
<dbReference type="AlphaFoldDB" id="T1IIE0"/>
<dbReference type="EnsemblMetazoa" id="SMAR000636-RA">
    <property type="protein sequence ID" value="SMAR000636-PA"/>
    <property type="gene ID" value="SMAR000636"/>
</dbReference>
<reference evidence="12" key="2">
    <citation type="submission" date="2015-02" db="UniProtKB">
        <authorList>
            <consortium name="EnsemblMetazoa"/>
        </authorList>
    </citation>
    <scope>IDENTIFICATION</scope>
</reference>
<dbReference type="EMBL" id="AFFK01014253">
    <property type="status" value="NOT_ANNOTATED_CDS"/>
    <property type="molecule type" value="Genomic_DNA"/>
</dbReference>
<dbReference type="OMA" id="SPRQMGP"/>
<keyword evidence="8" id="KW-0539">Nucleus</keyword>